<protein>
    <submittedName>
        <fullName evidence="1">Uncharacterized protein</fullName>
    </submittedName>
</protein>
<dbReference type="InParanoid" id="Q8EVD6"/>
<evidence type="ECO:0000313" key="2">
    <source>
        <dbReference type="Proteomes" id="UP000002522"/>
    </source>
</evidence>
<sequence>MIWFCFLLYEYDILYIKLIDIISIHFNSLPLTCTVRGFYFFTVFKIFKNFVYINDL</sequence>
<evidence type="ECO:0000313" key="1">
    <source>
        <dbReference type="EMBL" id="BAC44418.1"/>
    </source>
</evidence>
<reference evidence="1 2" key="1">
    <citation type="journal article" date="2002" name="Nucleic Acids Res.">
        <title>The complete genomic sequence of Mycoplasma penetrans, an intracellular bacterial pathogen in humans.</title>
        <authorList>
            <person name="Sasaki Y."/>
            <person name="Ishikawa J."/>
            <person name="Yamashita A."/>
            <person name="Oshima K."/>
            <person name="Kenri T."/>
            <person name="Furuya K."/>
            <person name="Yoshino C."/>
            <person name="Horino A."/>
            <person name="Shiba T."/>
            <person name="Sasaki T."/>
            <person name="Hattori M."/>
        </authorList>
    </citation>
    <scope>NUCLEOTIDE SEQUENCE [LARGE SCALE GENOMIC DNA]</scope>
    <source>
        <strain evidence="1 2">HF-2</strain>
    </source>
</reference>
<proteinExistence type="predicted"/>
<keyword evidence="2" id="KW-1185">Reference proteome</keyword>
<dbReference type="EMBL" id="BA000026">
    <property type="protein sequence ID" value="BAC44418.1"/>
    <property type="molecule type" value="Genomic_DNA"/>
</dbReference>
<gene>
    <name evidence="1" type="ordered locus">MYPE6275</name>
</gene>
<dbReference type="AlphaFoldDB" id="Q8EVD6"/>
<name>Q8EVD6_MALP2</name>
<dbReference type="KEGG" id="mpe:MYPE6275"/>
<dbReference type="Proteomes" id="UP000002522">
    <property type="component" value="Chromosome"/>
</dbReference>
<dbReference type="HOGENOM" id="CLU_3009473_0_0_14"/>
<organism evidence="1 2">
    <name type="scientific">Malacoplasma penetrans (strain HF-2)</name>
    <name type="common">Mycoplasma penetrans</name>
    <dbReference type="NCBI Taxonomy" id="272633"/>
    <lineage>
        <taxon>Bacteria</taxon>
        <taxon>Bacillati</taxon>
        <taxon>Mycoplasmatota</taxon>
        <taxon>Mycoplasmoidales</taxon>
        <taxon>Mycoplasmoidaceae</taxon>
        <taxon>Malacoplasma</taxon>
    </lineage>
</organism>
<accession>Q8EVD6</accession>